<evidence type="ECO:0000256" key="2">
    <source>
        <dbReference type="ARBA" id="ARBA00023125"/>
    </source>
</evidence>
<gene>
    <name evidence="5" type="primary">soxS_2</name>
    <name evidence="5" type="ORF">RBATCC27255_01892</name>
</gene>
<dbReference type="InterPro" id="IPR018060">
    <property type="entry name" value="HTH_AraC"/>
</dbReference>
<keyword evidence="2" id="KW-0238">DNA-binding</keyword>
<name>A0A2N0UJ66_9FIRM</name>
<protein>
    <submittedName>
        <fullName evidence="5">Regulatory protein SoxS</fullName>
    </submittedName>
</protein>
<organism evidence="5 6">
    <name type="scientific">Ruminococcus bromii</name>
    <dbReference type="NCBI Taxonomy" id="40518"/>
    <lineage>
        <taxon>Bacteria</taxon>
        <taxon>Bacillati</taxon>
        <taxon>Bacillota</taxon>
        <taxon>Clostridia</taxon>
        <taxon>Eubacteriales</taxon>
        <taxon>Oscillospiraceae</taxon>
        <taxon>Ruminococcus</taxon>
    </lineage>
</organism>
<feature type="domain" description="HTH araC/xylS-type" evidence="4">
    <location>
        <begin position="183"/>
        <end position="281"/>
    </location>
</feature>
<comment type="caution">
    <text evidence="5">The sequence shown here is derived from an EMBL/GenBank/DDBJ whole genome shotgun (WGS) entry which is preliminary data.</text>
</comment>
<sequence>MNFDFLRSATASSSAYRVVCGEMIIDSNMWNVHNEVLVAVVRDGYMTVEMGADTYSLSTGDIYFISPNQRYKINNTGNARVEVVLLNLSNPASLTQEFIPQSLIRGLVTGNCTHFAKIPRGDYRYNNLIDDINTVITAENEKHEYFQILVHGKMYDIFYILFSSGLVKICDVEAQGKKYRALRRITEYINNNFCDSITLDTIAQTTGLSRYYVSHLFKELMNTTFVNYLNELRLTRAAMLLTTTDTPVIEIAGMSGFNNISNFNRAFKMYYDTTPSKYRRAEKQSV</sequence>
<dbReference type="PRINTS" id="PR00032">
    <property type="entry name" value="HTHARAC"/>
</dbReference>
<dbReference type="Gene3D" id="2.60.120.10">
    <property type="entry name" value="Jelly Rolls"/>
    <property type="match status" value="1"/>
</dbReference>
<dbReference type="Pfam" id="PF12833">
    <property type="entry name" value="HTH_18"/>
    <property type="match status" value="1"/>
</dbReference>
<evidence type="ECO:0000313" key="5">
    <source>
        <dbReference type="EMBL" id="PKD27025.1"/>
    </source>
</evidence>
<evidence type="ECO:0000256" key="1">
    <source>
        <dbReference type="ARBA" id="ARBA00023015"/>
    </source>
</evidence>
<dbReference type="PANTHER" id="PTHR43280">
    <property type="entry name" value="ARAC-FAMILY TRANSCRIPTIONAL REGULATOR"/>
    <property type="match status" value="1"/>
</dbReference>
<evidence type="ECO:0000256" key="3">
    <source>
        <dbReference type="ARBA" id="ARBA00023163"/>
    </source>
</evidence>
<proteinExistence type="predicted"/>
<reference evidence="5" key="1">
    <citation type="journal article" date="2018" name="Environ. Microbiol.">
        <title>Sporulation capability and amylosome conservation among diverse human colonic and rumen isolates of the keystone starch-degrader Ruminococcus bromii.</title>
        <authorList>
            <person name="Mukhopadhya I."/>
            <person name="Morais S."/>
            <person name="Laverde-Gomez J."/>
            <person name="Sheridan P.O."/>
            <person name="Walker A.W."/>
            <person name="Kelly W."/>
            <person name="Klieve A.V."/>
            <person name="Ouwerkerk D."/>
            <person name="Duncan S.H."/>
            <person name="Louis P."/>
            <person name="Koropatkin N."/>
            <person name="Cockburn D."/>
            <person name="Kibler R."/>
            <person name="Cooper P.J."/>
            <person name="Sandoval C."/>
            <person name="Crost E."/>
            <person name="Juge N."/>
            <person name="Bayer E.A."/>
            <person name="Flint H.J."/>
        </authorList>
    </citation>
    <scope>NUCLEOTIDE SEQUENCE [LARGE SCALE GENOMIC DNA]</scope>
    <source>
        <strain evidence="5">ATCC 27255</strain>
    </source>
</reference>
<dbReference type="SUPFAM" id="SSF46689">
    <property type="entry name" value="Homeodomain-like"/>
    <property type="match status" value="2"/>
</dbReference>
<dbReference type="InterPro" id="IPR014710">
    <property type="entry name" value="RmlC-like_jellyroll"/>
</dbReference>
<dbReference type="SUPFAM" id="SSF51182">
    <property type="entry name" value="RmlC-like cupins"/>
    <property type="match status" value="1"/>
</dbReference>
<dbReference type="RefSeq" id="WP_101029800.1">
    <property type="nucleotide sequence ID" value="NZ_CABMMZ010000073.1"/>
</dbReference>
<keyword evidence="1" id="KW-0805">Transcription regulation</keyword>
<dbReference type="GO" id="GO:0003700">
    <property type="term" value="F:DNA-binding transcription factor activity"/>
    <property type="evidence" value="ECO:0007669"/>
    <property type="project" value="InterPro"/>
</dbReference>
<dbReference type="AlphaFoldDB" id="A0A2N0UJ66"/>
<dbReference type="Proteomes" id="UP000233425">
    <property type="component" value="Unassembled WGS sequence"/>
</dbReference>
<dbReference type="PANTHER" id="PTHR43280:SF2">
    <property type="entry name" value="HTH-TYPE TRANSCRIPTIONAL REGULATOR EXSA"/>
    <property type="match status" value="1"/>
</dbReference>
<dbReference type="EMBL" id="NNSR01000073">
    <property type="protein sequence ID" value="PKD27025.1"/>
    <property type="molecule type" value="Genomic_DNA"/>
</dbReference>
<dbReference type="PROSITE" id="PS01124">
    <property type="entry name" value="HTH_ARAC_FAMILY_2"/>
    <property type="match status" value="1"/>
</dbReference>
<evidence type="ECO:0000259" key="4">
    <source>
        <dbReference type="PROSITE" id="PS01124"/>
    </source>
</evidence>
<dbReference type="InterPro" id="IPR009057">
    <property type="entry name" value="Homeodomain-like_sf"/>
</dbReference>
<dbReference type="InterPro" id="IPR020449">
    <property type="entry name" value="Tscrpt_reg_AraC-type_HTH"/>
</dbReference>
<keyword evidence="3" id="KW-0804">Transcription</keyword>
<evidence type="ECO:0000313" key="6">
    <source>
        <dbReference type="Proteomes" id="UP000233425"/>
    </source>
</evidence>
<keyword evidence="6" id="KW-1185">Reference proteome</keyword>
<dbReference type="Gene3D" id="1.10.10.60">
    <property type="entry name" value="Homeodomain-like"/>
    <property type="match status" value="2"/>
</dbReference>
<dbReference type="SMART" id="SM00342">
    <property type="entry name" value="HTH_ARAC"/>
    <property type="match status" value="1"/>
</dbReference>
<dbReference type="GO" id="GO:0043565">
    <property type="term" value="F:sequence-specific DNA binding"/>
    <property type="evidence" value="ECO:0007669"/>
    <property type="project" value="InterPro"/>
</dbReference>
<accession>A0A2N0UJ66</accession>
<dbReference type="InterPro" id="IPR011051">
    <property type="entry name" value="RmlC_Cupin_sf"/>
</dbReference>